<dbReference type="Pfam" id="PF00702">
    <property type="entry name" value="Hydrolase"/>
    <property type="match status" value="1"/>
</dbReference>
<dbReference type="InterPro" id="IPR006439">
    <property type="entry name" value="HAD-SF_hydro_IA"/>
</dbReference>
<dbReference type="Proteomes" id="UP001500449">
    <property type="component" value="Unassembled WGS sequence"/>
</dbReference>
<dbReference type="InterPro" id="IPR036412">
    <property type="entry name" value="HAD-like_sf"/>
</dbReference>
<keyword evidence="1" id="KW-0378">Hydrolase</keyword>
<dbReference type="Gene3D" id="1.10.150.240">
    <property type="entry name" value="Putative phosphatase, domain 2"/>
    <property type="match status" value="1"/>
</dbReference>
<dbReference type="GO" id="GO:0016787">
    <property type="term" value="F:hydrolase activity"/>
    <property type="evidence" value="ECO:0007669"/>
    <property type="project" value="UniProtKB-KW"/>
</dbReference>
<protein>
    <submittedName>
        <fullName evidence="1">HAD family hydrolase</fullName>
    </submittedName>
</protein>
<keyword evidence="2" id="KW-1185">Reference proteome</keyword>
<dbReference type="SUPFAM" id="SSF56784">
    <property type="entry name" value="HAD-like"/>
    <property type="match status" value="1"/>
</dbReference>
<dbReference type="InterPro" id="IPR050155">
    <property type="entry name" value="HAD-like_hydrolase_sf"/>
</dbReference>
<comment type="caution">
    <text evidence="1">The sequence shown here is derived from an EMBL/GenBank/DDBJ whole genome shotgun (WGS) entry which is preliminary data.</text>
</comment>
<dbReference type="InterPro" id="IPR023214">
    <property type="entry name" value="HAD_sf"/>
</dbReference>
<sequence length="219" mass="23838">MAEHIDTVVLDVDGTLVDTNYQHALSWYRAFLRFEVVLPVWQLHRAIGMGGDQLVPAVAGARFEDEHGDDVRAAWAEEFEPHLREIRAFGGVRELLAGIREAGPKVVLASSGAPEHVEVYLGLFDGRELANAWTTSDDVNRTKPEPDLLGAALDRVGGHRAVMIGDSVWDFEAAGRVGWPGYGLRTGGFSADELRTAGARAVYESIPELHEALVLGLQG</sequence>
<dbReference type="RefSeq" id="WP_344411713.1">
    <property type="nucleotide sequence ID" value="NZ_BAAAQK010000001.1"/>
</dbReference>
<dbReference type="EMBL" id="BAAAQK010000001">
    <property type="protein sequence ID" value="GAA1828988.1"/>
    <property type="molecule type" value="Genomic_DNA"/>
</dbReference>
<dbReference type="NCBIfam" id="TIGR01549">
    <property type="entry name" value="HAD-SF-IA-v1"/>
    <property type="match status" value="1"/>
</dbReference>
<dbReference type="InterPro" id="IPR023198">
    <property type="entry name" value="PGP-like_dom2"/>
</dbReference>
<dbReference type="SFLD" id="SFLDG01129">
    <property type="entry name" value="C1.5:_HAD__Beta-PGM__Phosphata"/>
    <property type="match status" value="1"/>
</dbReference>
<dbReference type="SFLD" id="SFLDS00003">
    <property type="entry name" value="Haloacid_Dehalogenase"/>
    <property type="match status" value="1"/>
</dbReference>
<name>A0ABN2MIY7_9PSEU</name>
<evidence type="ECO:0000313" key="2">
    <source>
        <dbReference type="Proteomes" id="UP001500449"/>
    </source>
</evidence>
<organism evidence="1 2">
    <name type="scientific">Pseudonocardia ailaonensis</name>
    <dbReference type="NCBI Taxonomy" id="367279"/>
    <lineage>
        <taxon>Bacteria</taxon>
        <taxon>Bacillati</taxon>
        <taxon>Actinomycetota</taxon>
        <taxon>Actinomycetes</taxon>
        <taxon>Pseudonocardiales</taxon>
        <taxon>Pseudonocardiaceae</taxon>
        <taxon>Pseudonocardia</taxon>
    </lineage>
</organism>
<accession>A0ABN2MIY7</accession>
<gene>
    <name evidence="1" type="ORF">GCM10009836_03470</name>
</gene>
<dbReference type="PANTHER" id="PTHR43434">
    <property type="entry name" value="PHOSPHOGLYCOLATE PHOSPHATASE"/>
    <property type="match status" value="1"/>
</dbReference>
<dbReference type="Gene3D" id="3.40.50.1000">
    <property type="entry name" value="HAD superfamily/HAD-like"/>
    <property type="match status" value="1"/>
</dbReference>
<evidence type="ECO:0000313" key="1">
    <source>
        <dbReference type="EMBL" id="GAA1828988.1"/>
    </source>
</evidence>
<proteinExistence type="predicted"/>
<dbReference type="PANTHER" id="PTHR43434:SF16">
    <property type="entry name" value="BLL8046 PROTEIN"/>
    <property type="match status" value="1"/>
</dbReference>
<reference evidence="1 2" key="1">
    <citation type="journal article" date="2019" name="Int. J. Syst. Evol. Microbiol.">
        <title>The Global Catalogue of Microorganisms (GCM) 10K type strain sequencing project: providing services to taxonomists for standard genome sequencing and annotation.</title>
        <authorList>
            <consortium name="The Broad Institute Genomics Platform"/>
            <consortium name="The Broad Institute Genome Sequencing Center for Infectious Disease"/>
            <person name="Wu L."/>
            <person name="Ma J."/>
        </authorList>
    </citation>
    <scope>NUCLEOTIDE SEQUENCE [LARGE SCALE GENOMIC DNA]</scope>
    <source>
        <strain evidence="1 2">JCM 16009</strain>
    </source>
</reference>